<feature type="transmembrane region" description="Helical" evidence="9">
    <location>
        <begin position="286"/>
        <end position="314"/>
    </location>
</feature>
<keyword evidence="12" id="KW-1185">Reference proteome</keyword>
<feature type="transmembrane region" description="Helical" evidence="9">
    <location>
        <begin position="234"/>
        <end position="265"/>
    </location>
</feature>
<sequence>MYKNQKGNPWALLPLAVFLLIFIGSGIIAKDFYKMPVIVAFLISGAFAIFMNPKESISKKIDIFCKGAGESNIILMAIIFILAGAFGNVAREMGGVDATVNLSLSILPENLLIVGIFVIACFISFSMGTSMGTIVALAPIGIGIAEKTSIPVALALGAIVGGGMFGDNLSMISDTTIAAVRTQGCEMKDKFKVNFVITLPAAIITAIILGIVTAGNQVSLGTEYTYDIVKVFPYISVLVAALFGVNVFIILGGGIVFAGLVGIYYKSFGLYGFIEAMANGITGMEDLAMIAIIVGGIVELIKYNGGIDFILYFITSRIKTKKGAEFGIAAIVSIIDLCTANNTIAIVMAGPLVKNIAKKFDIDPRRSASILDIFAACCQGIVPYGAQLLAAAGLAGISPFAILRYLHYPALIGIFGVLAIVLGYPKFESSSVKSEIKEEILN</sequence>
<dbReference type="InterPro" id="IPR052180">
    <property type="entry name" value="NhaC_Na-H+_Antiporter"/>
</dbReference>
<proteinExistence type="inferred from homology"/>
<evidence type="ECO:0000259" key="10">
    <source>
        <dbReference type="Pfam" id="PF03553"/>
    </source>
</evidence>
<dbReference type="InterPro" id="IPR018461">
    <property type="entry name" value="Na/H_Antiport_NhaC-like_C"/>
</dbReference>
<dbReference type="PANTHER" id="PTHR33451">
    <property type="entry name" value="MALATE-2H(+)/NA(+)-LACTATE ANTIPORTER"/>
    <property type="match status" value="1"/>
</dbReference>
<keyword evidence="3" id="KW-0050">Antiport</keyword>
<feature type="transmembrane region" description="Helical" evidence="9">
    <location>
        <begin position="12"/>
        <end position="29"/>
    </location>
</feature>
<dbReference type="RefSeq" id="WP_072889183.1">
    <property type="nucleotide sequence ID" value="NZ_FRAE01000039.1"/>
</dbReference>
<feature type="domain" description="Na+/H+ antiporter NhaC-like C-terminal" evidence="10">
    <location>
        <begin position="231"/>
        <end position="424"/>
    </location>
</feature>
<gene>
    <name evidence="11" type="ORF">SAMN02744037_01770</name>
</gene>
<feature type="transmembrane region" description="Helical" evidence="9">
    <location>
        <begin position="370"/>
        <end position="394"/>
    </location>
</feature>
<feature type="domain" description="Na+/H+ antiporter NhaC-like C-terminal" evidence="10">
    <location>
        <begin position="21"/>
        <end position="212"/>
    </location>
</feature>
<evidence type="ECO:0000256" key="1">
    <source>
        <dbReference type="ARBA" id="ARBA00004651"/>
    </source>
</evidence>
<keyword evidence="5 9" id="KW-0812">Transmembrane</keyword>
<keyword evidence="2" id="KW-0813">Transport</keyword>
<dbReference type="GO" id="GO:0015297">
    <property type="term" value="F:antiporter activity"/>
    <property type="evidence" value="ECO:0007669"/>
    <property type="project" value="UniProtKB-KW"/>
</dbReference>
<feature type="transmembrane region" description="Helical" evidence="9">
    <location>
        <begin position="406"/>
        <end position="424"/>
    </location>
</feature>
<feature type="transmembrane region" description="Helical" evidence="9">
    <location>
        <begin position="326"/>
        <end position="349"/>
    </location>
</feature>
<evidence type="ECO:0000313" key="12">
    <source>
        <dbReference type="Proteomes" id="UP000242497"/>
    </source>
</evidence>
<dbReference type="EMBL" id="FRAE01000039">
    <property type="protein sequence ID" value="SHK16497.1"/>
    <property type="molecule type" value="Genomic_DNA"/>
</dbReference>
<accession>A0A1M6Q8R2</accession>
<evidence type="ECO:0000256" key="3">
    <source>
        <dbReference type="ARBA" id="ARBA00022449"/>
    </source>
</evidence>
<evidence type="ECO:0000256" key="7">
    <source>
        <dbReference type="ARBA" id="ARBA00023136"/>
    </source>
</evidence>
<evidence type="ECO:0000256" key="9">
    <source>
        <dbReference type="SAM" id="Phobius"/>
    </source>
</evidence>
<keyword evidence="6 9" id="KW-1133">Transmembrane helix</keyword>
<evidence type="ECO:0000256" key="8">
    <source>
        <dbReference type="ARBA" id="ARBA00038435"/>
    </source>
</evidence>
<evidence type="ECO:0000256" key="6">
    <source>
        <dbReference type="ARBA" id="ARBA00022989"/>
    </source>
</evidence>
<dbReference type="AlphaFoldDB" id="A0A1M6Q8R2"/>
<dbReference type="STRING" id="1123349.SAMN02744037_01770"/>
<feature type="transmembrane region" description="Helical" evidence="9">
    <location>
        <begin position="35"/>
        <end position="52"/>
    </location>
</feature>
<evidence type="ECO:0000256" key="4">
    <source>
        <dbReference type="ARBA" id="ARBA00022475"/>
    </source>
</evidence>
<keyword evidence="4" id="KW-1003">Cell membrane</keyword>
<name>A0A1M6Q8R2_9FIRM</name>
<feature type="transmembrane region" description="Helical" evidence="9">
    <location>
        <begin position="73"/>
        <end position="91"/>
    </location>
</feature>
<keyword evidence="7 9" id="KW-0472">Membrane</keyword>
<reference evidence="12" key="1">
    <citation type="submission" date="2016-11" db="EMBL/GenBank/DDBJ databases">
        <authorList>
            <person name="Varghese N."/>
            <person name="Submissions S."/>
        </authorList>
    </citation>
    <scope>NUCLEOTIDE SEQUENCE [LARGE SCALE GENOMIC DNA]</scope>
    <source>
        <strain evidence="12">DSM 15518</strain>
    </source>
</reference>
<protein>
    <submittedName>
        <fullName evidence="11">Na+/H+ antiporter NhaC</fullName>
    </submittedName>
</protein>
<evidence type="ECO:0000256" key="5">
    <source>
        <dbReference type="ARBA" id="ARBA00022692"/>
    </source>
</evidence>
<dbReference type="Proteomes" id="UP000242497">
    <property type="component" value="Unassembled WGS sequence"/>
</dbReference>
<evidence type="ECO:0000256" key="2">
    <source>
        <dbReference type="ARBA" id="ARBA00022448"/>
    </source>
</evidence>
<dbReference type="Pfam" id="PF03553">
    <property type="entry name" value="Na_H_antiporter"/>
    <property type="match status" value="2"/>
</dbReference>
<dbReference type="GO" id="GO:0005886">
    <property type="term" value="C:plasma membrane"/>
    <property type="evidence" value="ECO:0007669"/>
    <property type="project" value="UniProtKB-SubCell"/>
</dbReference>
<feature type="transmembrane region" description="Helical" evidence="9">
    <location>
        <begin position="111"/>
        <end position="138"/>
    </location>
</feature>
<feature type="transmembrane region" description="Helical" evidence="9">
    <location>
        <begin position="193"/>
        <end position="214"/>
    </location>
</feature>
<comment type="subcellular location">
    <subcellularLocation>
        <location evidence="1">Cell membrane</location>
        <topology evidence="1">Multi-pass membrane protein</topology>
    </subcellularLocation>
</comment>
<evidence type="ECO:0000313" key="11">
    <source>
        <dbReference type="EMBL" id="SHK16497.1"/>
    </source>
</evidence>
<comment type="similarity">
    <text evidence="8">Belongs to the NhaC Na(+)/H(+) (TC 2.A.35) antiporter family.</text>
</comment>
<dbReference type="PANTHER" id="PTHR33451:SF5">
    <property type="entry name" value="NA+_H+ ANTIPORTER"/>
    <property type="match status" value="1"/>
</dbReference>
<organism evidence="11 12">
    <name type="scientific">Tepidibacter formicigenes DSM 15518</name>
    <dbReference type="NCBI Taxonomy" id="1123349"/>
    <lineage>
        <taxon>Bacteria</taxon>
        <taxon>Bacillati</taxon>
        <taxon>Bacillota</taxon>
        <taxon>Clostridia</taxon>
        <taxon>Peptostreptococcales</taxon>
        <taxon>Peptostreptococcaceae</taxon>
        <taxon>Tepidibacter</taxon>
    </lineage>
</organism>